<dbReference type="Gene3D" id="4.10.240.10">
    <property type="entry name" value="Zn(2)-C6 fungal-type DNA-binding domain"/>
    <property type="match status" value="1"/>
</dbReference>
<reference evidence="10" key="1">
    <citation type="submission" date="2022-12" db="EMBL/GenBank/DDBJ databases">
        <authorList>
            <person name="Petersen C."/>
        </authorList>
    </citation>
    <scope>NUCLEOTIDE SEQUENCE</scope>
    <source>
        <strain evidence="10">IBT 35673</strain>
    </source>
</reference>
<feature type="region of interest" description="Disordered" evidence="8">
    <location>
        <begin position="1"/>
        <end position="79"/>
    </location>
</feature>
<feature type="compositionally biased region" description="Polar residues" evidence="8">
    <location>
        <begin position="200"/>
        <end position="209"/>
    </location>
</feature>
<gene>
    <name evidence="10" type="ORF">N7452_006758</name>
</gene>
<dbReference type="AlphaFoldDB" id="A0A9W9QMI9"/>
<evidence type="ECO:0000256" key="2">
    <source>
        <dbReference type="ARBA" id="ARBA00022723"/>
    </source>
</evidence>
<evidence type="ECO:0000256" key="6">
    <source>
        <dbReference type="ARBA" id="ARBA00023163"/>
    </source>
</evidence>
<feature type="compositionally biased region" description="Basic and acidic residues" evidence="8">
    <location>
        <begin position="1"/>
        <end position="13"/>
    </location>
</feature>
<keyword evidence="7" id="KW-0539">Nucleus</keyword>
<protein>
    <recommendedName>
        <fullName evidence="9">Zn(2)-C6 fungal-type domain-containing protein</fullName>
    </recommendedName>
</protein>
<dbReference type="InterPro" id="IPR007219">
    <property type="entry name" value="XnlR_reg_dom"/>
</dbReference>
<dbReference type="GO" id="GO:0006351">
    <property type="term" value="P:DNA-templated transcription"/>
    <property type="evidence" value="ECO:0007669"/>
    <property type="project" value="InterPro"/>
</dbReference>
<keyword evidence="2" id="KW-0479">Metal-binding</keyword>
<comment type="subcellular location">
    <subcellularLocation>
        <location evidence="1">Nucleus</location>
    </subcellularLocation>
</comment>
<dbReference type="PANTHER" id="PTHR31845">
    <property type="entry name" value="FINGER DOMAIN PROTEIN, PUTATIVE-RELATED"/>
    <property type="match status" value="1"/>
</dbReference>
<dbReference type="SUPFAM" id="SSF57701">
    <property type="entry name" value="Zn2/Cys6 DNA-binding domain"/>
    <property type="match status" value="1"/>
</dbReference>
<keyword evidence="4" id="KW-0805">Transcription regulation</keyword>
<dbReference type="GO" id="GO:0000976">
    <property type="term" value="F:transcription cis-regulatory region binding"/>
    <property type="evidence" value="ECO:0007669"/>
    <property type="project" value="TreeGrafter"/>
</dbReference>
<dbReference type="InterPro" id="IPR001138">
    <property type="entry name" value="Zn2Cys6_DnaBD"/>
</dbReference>
<evidence type="ECO:0000256" key="1">
    <source>
        <dbReference type="ARBA" id="ARBA00004123"/>
    </source>
</evidence>
<keyword evidence="3" id="KW-0862">Zinc</keyword>
<dbReference type="GO" id="GO:0000981">
    <property type="term" value="F:DNA-binding transcription factor activity, RNA polymerase II-specific"/>
    <property type="evidence" value="ECO:0007669"/>
    <property type="project" value="InterPro"/>
</dbReference>
<feature type="domain" description="Zn(2)-C6 fungal-type" evidence="9">
    <location>
        <begin position="79"/>
        <end position="113"/>
    </location>
</feature>
<evidence type="ECO:0000313" key="10">
    <source>
        <dbReference type="EMBL" id="KAJ5340030.1"/>
    </source>
</evidence>
<dbReference type="Pfam" id="PF00172">
    <property type="entry name" value="Zn_clus"/>
    <property type="match status" value="1"/>
</dbReference>
<dbReference type="EMBL" id="JAPZBQ010000003">
    <property type="protein sequence ID" value="KAJ5340030.1"/>
    <property type="molecule type" value="Genomic_DNA"/>
</dbReference>
<feature type="compositionally biased region" description="Basic and acidic residues" evidence="8">
    <location>
        <begin position="69"/>
        <end position="79"/>
    </location>
</feature>
<dbReference type="GO" id="GO:0001216">
    <property type="term" value="F:DNA-binding transcription activator activity"/>
    <property type="evidence" value="ECO:0007669"/>
    <property type="project" value="UniProtKB-ARBA"/>
</dbReference>
<feature type="region of interest" description="Disordered" evidence="8">
    <location>
        <begin position="139"/>
        <end position="227"/>
    </location>
</feature>
<dbReference type="Proteomes" id="UP001147695">
    <property type="component" value="Unassembled WGS sequence"/>
</dbReference>
<name>A0A9W9QMI9_PENBR</name>
<feature type="compositionally biased region" description="Polar residues" evidence="8">
    <location>
        <begin position="726"/>
        <end position="770"/>
    </location>
</feature>
<sequence>MDIDPQLHRDGDAQRPPYMPTRPTPISPDYPEPPSHHSLNPYESRHPREGMQAQAGPSINAEHGNPSPDAEHEAKRSRACEPCRQLKVRCDPDPDHPEASCKRCAKARRTCVVTAPTRKRQKKTDNRVAELERKIDALTATLQASHPPAPLFSGPTPREETARGWLSESKIAGSKRQASGEVKRQSEMLAPRYSRPGSPSAEQIPTASRQWRRPVADGPAPPAKSATDNEFADMIDREIIDYNTASLAFDRYVHQMAPEMPFVVFPPGTAMGEVRRNKPFLFLAIIAVSVSVFNPEAQTILVNELYKLIAEKVVVKGHKSLELVQTIMVCAMWYMPPDSFEELKFYSLTHMAAILAMELGLNRRPSENKRTLNMIRELIIKKPTGPAFDPEGPEARRTWVGCYYLAAQMASALRRVHLITWQPYMDECLEILATHPDALPSDRKLKWWAKLGIIMEDAGTNFAAEDPGSIATFAGSKVFYDMKMFEDRIAKWRAEVPQDVYSSPMIQTELVLNLFVHESAFSVNYNVSDDSLLRNKQHSASITALNDALNTAVRCIHQSIDIICTIDKERLISLPTTSLARTPYPVVCLIKMYSLFMTPDSRIGQILDVQSLKLDYYLDKVIAHYRSAAGLNGGRAAAKFGNIMVMLRNWFVKKRDQGDQGQELKEAFSINRGSDRKPSIARQDPAKPPAQMSEGMTPLHFLSEVAMGEPSPRVGNLTAGRYMSGQGYSATQSPGSSSYGDPSLSGVSATKPSPQTSWSSGPSYPSTLPGSDQHGVDSRGYYQPYTESSQSYSDIQPIAAPTHPGYSDISGVNGMQLAPPMGMAPELGMDPTGGDSWFTLGNMVDDGLFTFPLSFDSNLGFS</sequence>
<evidence type="ECO:0000256" key="4">
    <source>
        <dbReference type="ARBA" id="ARBA00023015"/>
    </source>
</evidence>
<dbReference type="PROSITE" id="PS50048">
    <property type="entry name" value="ZN2_CY6_FUNGAL_2"/>
    <property type="match status" value="1"/>
</dbReference>
<dbReference type="InterPro" id="IPR036864">
    <property type="entry name" value="Zn2-C6_fun-type_DNA-bd_sf"/>
</dbReference>
<evidence type="ECO:0000259" key="9">
    <source>
        <dbReference type="PROSITE" id="PS50048"/>
    </source>
</evidence>
<feature type="region of interest" description="Disordered" evidence="8">
    <location>
        <begin position="725"/>
        <end position="787"/>
    </location>
</feature>
<reference evidence="10" key="2">
    <citation type="journal article" date="2023" name="IMA Fungus">
        <title>Comparative genomic study of the Penicillium genus elucidates a diverse pangenome and 15 lateral gene transfer events.</title>
        <authorList>
            <person name="Petersen C."/>
            <person name="Sorensen T."/>
            <person name="Nielsen M.R."/>
            <person name="Sondergaard T.E."/>
            <person name="Sorensen J.L."/>
            <person name="Fitzpatrick D.A."/>
            <person name="Frisvad J.C."/>
            <person name="Nielsen K.L."/>
        </authorList>
    </citation>
    <scope>NUCLEOTIDE SEQUENCE</scope>
    <source>
        <strain evidence="10">IBT 35673</strain>
    </source>
</reference>
<dbReference type="CDD" id="cd00067">
    <property type="entry name" value="GAL4"/>
    <property type="match status" value="1"/>
</dbReference>
<dbReference type="Pfam" id="PF04082">
    <property type="entry name" value="Fungal_trans"/>
    <property type="match status" value="1"/>
</dbReference>
<dbReference type="SMART" id="SM00066">
    <property type="entry name" value="GAL4"/>
    <property type="match status" value="1"/>
</dbReference>
<dbReference type="PROSITE" id="PS00463">
    <property type="entry name" value="ZN2_CY6_FUNGAL_1"/>
    <property type="match status" value="1"/>
</dbReference>
<accession>A0A9W9QMI9</accession>
<dbReference type="GO" id="GO:0005634">
    <property type="term" value="C:nucleus"/>
    <property type="evidence" value="ECO:0007669"/>
    <property type="project" value="UniProtKB-SubCell"/>
</dbReference>
<evidence type="ECO:0000256" key="8">
    <source>
        <dbReference type="SAM" id="MobiDB-lite"/>
    </source>
</evidence>
<organism evidence="10 11">
    <name type="scientific">Penicillium brevicompactum</name>
    <dbReference type="NCBI Taxonomy" id="5074"/>
    <lineage>
        <taxon>Eukaryota</taxon>
        <taxon>Fungi</taxon>
        <taxon>Dikarya</taxon>
        <taxon>Ascomycota</taxon>
        <taxon>Pezizomycotina</taxon>
        <taxon>Eurotiomycetes</taxon>
        <taxon>Eurotiomycetidae</taxon>
        <taxon>Eurotiales</taxon>
        <taxon>Aspergillaceae</taxon>
        <taxon>Penicillium</taxon>
    </lineage>
</organism>
<dbReference type="CDD" id="cd12148">
    <property type="entry name" value="fungal_TF_MHR"/>
    <property type="match status" value="1"/>
</dbReference>
<feature type="compositionally biased region" description="Pro residues" evidence="8">
    <location>
        <begin position="17"/>
        <end position="33"/>
    </location>
</feature>
<feature type="region of interest" description="Disordered" evidence="8">
    <location>
        <begin position="669"/>
        <end position="694"/>
    </location>
</feature>
<dbReference type="InterPro" id="IPR051089">
    <property type="entry name" value="prtT"/>
</dbReference>
<proteinExistence type="predicted"/>
<comment type="caution">
    <text evidence="10">The sequence shown here is derived from an EMBL/GenBank/DDBJ whole genome shotgun (WGS) entry which is preliminary data.</text>
</comment>
<evidence type="ECO:0000256" key="7">
    <source>
        <dbReference type="ARBA" id="ARBA00023242"/>
    </source>
</evidence>
<keyword evidence="6" id="KW-0804">Transcription</keyword>
<dbReference type="GO" id="GO:0008270">
    <property type="term" value="F:zinc ion binding"/>
    <property type="evidence" value="ECO:0007669"/>
    <property type="project" value="InterPro"/>
</dbReference>
<evidence type="ECO:0000256" key="3">
    <source>
        <dbReference type="ARBA" id="ARBA00022833"/>
    </source>
</evidence>
<evidence type="ECO:0000256" key="5">
    <source>
        <dbReference type="ARBA" id="ARBA00023125"/>
    </source>
</evidence>
<keyword evidence="5" id="KW-0238">DNA-binding</keyword>
<evidence type="ECO:0000313" key="11">
    <source>
        <dbReference type="Proteomes" id="UP001147695"/>
    </source>
</evidence>
<dbReference type="FunFam" id="4.10.240.10:FF:000003">
    <property type="entry name" value="C6 transcription factor (Leu3)"/>
    <property type="match status" value="1"/>
</dbReference>
<dbReference type="PANTHER" id="PTHR31845:SF39">
    <property type="entry name" value="TRANSCRIPTION FACTOR PBCR-RELATED"/>
    <property type="match status" value="1"/>
</dbReference>